<dbReference type="PANTHER" id="PTHR42804">
    <property type="entry name" value="ALDEHYDE DEHYDROGENASE"/>
    <property type="match status" value="1"/>
</dbReference>
<dbReference type="eggNOG" id="COG1012">
    <property type="taxonomic scope" value="Bacteria"/>
</dbReference>
<evidence type="ECO:0000256" key="3">
    <source>
        <dbReference type="PROSITE-ProRule" id="PRU10007"/>
    </source>
</evidence>
<dbReference type="EMBL" id="CP009110">
    <property type="protein sequence ID" value="AIJ23292.1"/>
    <property type="molecule type" value="Genomic_DNA"/>
</dbReference>
<dbReference type="PANTHER" id="PTHR42804:SF1">
    <property type="entry name" value="ALDEHYDE DEHYDROGENASE-RELATED"/>
    <property type="match status" value="1"/>
</dbReference>
<evidence type="ECO:0000256" key="4">
    <source>
        <dbReference type="RuleBase" id="RU003345"/>
    </source>
</evidence>
<dbReference type="PROSITE" id="PS00687">
    <property type="entry name" value="ALDEHYDE_DEHYDR_GLU"/>
    <property type="match status" value="1"/>
</dbReference>
<dbReference type="Gene3D" id="3.40.309.10">
    <property type="entry name" value="Aldehyde Dehydrogenase, Chain A, domain 2"/>
    <property type="match status" value="1"/>
</dbReference>
<keyword evidence="2 4" id="KW-0560">Oxidoreductase</keyword>
<dbReference type="Proteomes" id="UP000062973">
    <property type="component" value="Chromosome"/>
</dbReference>
<proteinExistence type="inferred from homology"/>
<dbReference type="PATRIC" id="fig|1068978.7.peg.3418"/>
<evidence type="ECO:0000313" key="7">
    <source>
        <dbReference type="EMBL" id="AIJ23292.1"/>
    </source>
</evidence>
<dbReference type="Gene3D" id="3.40.605.10">
    <property type="entry name" value="Aldehyde Dehydrogenase, Chain A, domain 1"/>
    <property type="match status" value="1"/>
</dbReference>
<dbReference type="InterPro" id="IPR029510">
    <property type="entry name" value="Ald_DH_CS_GLU"/>
</dbReference>
<dbReference type="HOGENOM" id="CLU_005391_0_2_11"/>
<evidence type="ECO:0000256" key="2">
    <source>
        <dbReference type="ARBA" id="ARBA00023002"/>
    </source>
</evidence>
<dbReference type="OrthoDB" id="6882680at2"/>
<dbReference type="FunFam" id="3.40.309.10:FF:000009">
    <property type="entry name" value="Aldehyde dehydrogenase A"/>
    <property type="match status" value="1"/>
</dbReference>
<organism evidence="7 8">
    <name type="scientific">Amycolatopsis methanolica 239</name>
    <dbReference type="NCBI Taxonomy" id="1068978"/>
    <lineage>
        <taxon>Bacteria</taxon>
        <taxon>Bacillati</taxon>
        <taxon>Actinomycetota</taxon>
        <taxon>Actinomycetes</taxon>
        <taxon>Pseudonocardiales</taxon>
        <taxon>Pseudonocardiaceae</taxon>
        <taxon>Amycolatopsis</taxon>
        <taxon>Amycolatopsis methanolica group</taxon>
    </lineage>
</organism>
<evidence type="ECO:0000256" key="5">
    <source>
        <dbReference type="SAM" id="MobiDB-lite"/>
    </source>
</evidence>
<dbReference type="GO" id="GO:0016620">
    <property type="term" value="F:oxidoreductase activity, acting on the aldehyde or oxo group of donors, NAD or NADP as acceptor"/>
    <property type="evidence" value="ECO:0007669"/>
    <property type="project" value="InterPro"/>
</dbReference>
<feature type="region of interest" description="Disordered" evidence="5">
    <location>
        <begin position="18"/>
        <end position="37"/>
    </location>
</feature>
<feature type="active site" evidence="3">
    <location>
        <position position="252"/>
    </location>
</feature>
<dbReference type="STRING" id="1068978.AMETH_3200"/>
<name>A0A076N0F8_AMYME</name>
<evidence type="ECO:0000313" key="8">
    <source>
        <dbReference type="Proteomes" id="UP000062973"/>
    </source>
</evidence>
<protein>
    <submittedName>
        <fullName evidence="7">Aldehyde dehydrogenase</fullName>
    </submittedName>
</protein>
<gene>
    <name evidence="7" type="primary">betB</name>
    <name evidence="7" type="ORF">AMETH_3200</name>
</gene>
<dbReference type="AlphaFoldDB" id="A0A076N0F8"/>
<accession>A0A076N0F8</accession>
<keyword evidence="8" id="KW-1185">Reference proteome</keyword>
<dbReference type="Pfam" id="PF00171">
    <property type="entry name" value="Aldedh"/>
    <property type="match status" value="1"/>
</dbReference>
<dbReference type="InterPro" id="IPR016161">
    <property type="entry name" value="Ald_DH/histidinol_DH"/>
</dbReference>
<evidence type="ECO:0000259" key="6">
    <source>
        <dbReference type="Pfam" id="PF00171"/>
    </source>
</evidence>
<dbReference type="FunFam" id="3.40.605.10:FF:000007">
    <property type="entry name" value="NAD/NADP-dependent betaine aldehyde dehydrogenase"/>
    <property type="match status" value="1"/>
</dbReference>
<dbReference type="KEGG" id="amq:AMETH_3200"/>
<comment type="similarity">
    <text evidence="1 4">Belongs to the aldehyde dehydrogenase family.</text>
</comment>
<evidence type="ECO:0000256" key="1">
    <source>
        <dbReference type="ARBA" id="ARBA00009986"/>
    </source>
</evidence>
<dbReference type="InterPro" id="IPR016162">
    <property type="entry name" value="Ald_DH_N"/>
</dbReference>
<dbReference type="InterPro" id="IPR016163">
    <property type="entry name" value="Ald_DH_C"/>
</dbReference>
<reference evidence="7 8" key="1">
    <citation type="submission" date="2014-07" db="EMBL/GenBank/DDBJ databases">
        <title>Whole Genome Sequence of the Amycolatopsis methanolica 239.</title>
        <authorList>
            <person name="Tang B."/>
        </authorList>
    </citation>
    <scope>NUCLEOTIDE SEQUENCE [LARGE SCALE GENOMIC DNA]</scope>
    <source>
        <strain evidence="7 8">239</strain>
    </source>
</reference>
<dbReference type="SUPFAM" id="SSF53720">
    <property type="entry name" value="ALDH-like"/>
    <property type="match status" value="1"/>
</dbReference>
<sequence>MSNFSNFIGGSWRGSDAARLPVDDPSTGEVTGSVPDSGAAEVDAAVAAARQAFETGPWARMTPADRATVLRDLASALEARFDDLVDGLVADTGCSVRMCPMLQAGAPLAHLRDFADMAPLLEKPVPYPIQSTPGFGQWELHREPVGVVGAFTPYNFPLFIAVWKIAPALLAGNTVVVKPSPLTPFGLDAFARAAEEVGLPPGVVNVVHGDRVAGEALVASPGVDLITFTGSTAVGKRVLAAAAGTAKDVILEMGGKSPAVVLPDADVELAVRGTLFSSMMHGGQACVATTRMLVPDSRYDEFLEVLRARSERLVVGPAADFATDVGPVVSQAQRVKVEKYVSAAVERGARVLTGGERPSGVPDGGHYVAPTVLVDLDNDNPAASDEIFGPVLSVLRYRDVDDAIRIANDTQYGLAAAVWSADLERARSVAARLQGGLVWINDVAQADVARTPFAGKKQSGVGTELGPDGLFAYTKVKSLYTALDDNLDARPYGAVGSDWE</sequence>
<feature type="domain" description="Aldehyde dehydrogenase" evidence="6">
    <location>
        <begin position="12"/>
        <end position="478"/>
    </location>
</feature>
<dbReference type="InterPro" id="IPR015590">
    <property type="entry name" value="Aldehyde_DH_dom"/>
</dbReference>
<dbReference type="RefSeq" id="WP_017982120.1">
    <property type="nucleotide sequence ID" value="NZ_AQUL01000001.1"/>
</dbReference>